<proteinExistence type="predicted"/>
<keyword evidence="10" id="KW-1185">Reference proteome</keyword>
<feature type="domain" description="Response regulatory" evidence="5">
    <location>
        <begin position="5"/>
        <end position="121"/>
    </location>
</feature>
<dbReference type="EMBL" id="JASOOY020000027">
    <property type="protein sequence ID" value="MEO3717466.1"/>
    <property type="molecule type" value="Genomic_DNA"/>
</dbReference>
<dbReference type="InterPro" id="IPR001789">
    <property type="entry name" value="Sig_transdc_resp-reg_receiver"/>
</dbReference>
<feature type="domain" description="HTH luxR-type" evidence="4">
    <location>
        <begin position="142"/>
        <end position="207"/>
    </location>
</feature>
<evidence type="ECO:0000256" key="1">
    <source>
        <dbReference type="ARBA" id="ARBA00022553"/>
    </source>
</evidence>
<organism evidence="6 11">
    <name type="scientific">Corynebacterium amycolatum</name>
    <dbReference type="NCBI Taxonomy" id="43765"/>
    <lineage>
        <taxon>Bacteria</taxon>
        <taxon>Bacillati</taxon>
        <taxon>Actinomycetota</taxon>
        <taxon>Actinomycetes</taxon>
        <taxon>Mycobacteriales</taxon>
        <taxon>Corynebacteriaceae</taxon>
        <taxon>Corynebacterium</taxon>
    </lineage>
</organism>
<protein>
    <submittedName>
        <fullName evidence="6">Response regulator transcription factor</fullName>
    </submittedName>
</protein>
<dbReference type="PROSITE" id="PS50110">
    <property type="entry name" value="RESPONSE_REGULATORY"/>
    <property type="match status" value="1"/>
</dbReference>
<dbReference type="GO" id="GO:0000160">
    <property type="term" value="P:phosphorelay signal transduction system"/>
    <property type="evidence" value="ECO:0007669"/>
    <property type="project" value="InterPro"/>
</dbReference>
<evidence type="ECO:0000259" key="4">
    <source>
        <dbReference type="PROSITE" id="PS50043"/>
    </source>
</evidence>
<sequence>MSDIKVLIVDDDPLVLSTLRTYFKKAPHITVVDEASDGHEALNIIARGGIDVVLTDIHMPNMDGVELLERIKKVENPPKFIAITSFDTDETMLKILSLGGNGYILKTARPESVIGTVEDVFQGGTVISPISATRLIKTLPSRNISSYKITHAEREVLGLICRGKSNHDIAKELGKSPGTIKKHLSSMFNKFGATSRLDLALKAIDAGFQPPASAAAQ</sequence>
<dbReference type="PANTHER" id="PTHR43214:SF43">
    <property type="entry name" value="TWO-COMPONENT RESPONSE REGULATOR"/>
    <property type="match status" value="1"/>
</dbReference>
<dbReference type="Proteomes" id="UP000595198">
    <property type="component" value="Chromosome"/>
</dbReference>
<dbReference type="PANTHER" id="PTHR43214">
    <property type="entry name" value="TWO-COMPONENT RESPONSE REGULATOR"/>
    <property type="match status" value="1"/>
</dbReference>
<reference evidence="6" key="2">
    <citation type="submission" date="2023-05" db="EMBL/GenBank/DDBJ databases">
        <authorList>
            <person name="Du J."/>
        </authorList>
    </citation>
    <scope>NUCLEOTIDE SEQUENCE</scope>
    <source>
        <strain evidence="6">UMB1064</strain>
    </source>
</reference>
<dbReference type="InterPro" id="IPR016032">
    <property type="entry name" value="Sig_transdc_resp-reg_C-effctor"/>
</dbReference>
<evidence type="ECO:0000313" key="6">
    <source>
        <dbReference type="EMBL" id="MEO3717466.1"/>
    </source>
</evidence>
<gene>
    <name evidence="7" type="ORF">I6G95_01630</name>
    <name evidence="8" type="ORF">I6H48_02235</name>
    <name evidence="6" type="ORF">QP460_007685</name>
</gene>
<reference evidence="6" key="3">
    <citation type="submission" date="2024-05" db="EMBL/GenBank/DDBJ databases">
        <authorList>
            <person name="Wolfe A."/>
        </authorList>
    </citation>
    <scope>NUCLEOTIDE SEQUENCE</scope>
    <source>
        <strain evidence="6">UMB1064</strain>
    </source>
</reference>
<dbReference type="InterPro" id="IPR058245">
    <property type="entry name" value="NreC/VraR/RcsB-like_REC"/>
</dbReference>
<dbReference type="CDD" id="cd17535">
    <property type="entry name" value="REC_NarL-like"/>
    <property type="match status" value="1"/>
</dbReference>
<dbReference type="EMBL" id="CP066023">
    <property type="protein sequence ID" value="QQB83085.1"/>
    <property type="molecule type" value="Genomic_DNA"/>
</dbReference>
<accession>A0AAW9SZA1</accession>
<dbReference type="Pfam" id="PF00196">
    <property type="entry name" value="GerE"/>
    <property type="match status" value="1"/>
</dbReference>
<dbReference type="PRINTS" id="PR00038">
    <property type="entry name" value="HTHLUXR"/>
</dbReference>
<evidence type="ECO:0000313" key="11">
    <source>
        <dbReference type="Proteomes" id="UP001223646"/>
    </source>
</evidence>
<dbReference type="InterPro" id="IPR011006">
    <property type="entry name" value="CheY-like_superfamily"/>
</dbReference>
<dbReference type="GO" id="GO:0006355">
    <property type="term" value="P:regulation of DNA-templated transcription"/>
    <property type="evidence" value="ECO:0007669"/>
    <property type="project" value="InterPro"/>
</dbReference>
<reference evidence="9 10" key="1">
    <citation type="submission" date="2020-12" db="EMBL/GenBank/DDBJ databases">
        <title>FDA dAtabase for Regulatory Grade micrObial Sequences (FDA-ARGOS): Supporting development and validation of Infectious Disease Dx tests.</title>
        <authorList>
            <person name="Sproer C."/>
            <person name="Gronow S."/>
            <person name="Severitt S."/>
            <person name="Schroder I."/>
            <person name="Tallon L."/>
            <person name="Sadzewicz L."/>
            <person name="Zhao X."/>
            <person name="Boylan J."/>
            <person name="Ott S."/>
            <person name="Bowen H."/>
            <person name="Vavikolanu K."/>
            <person name="Mehta A."/>
            <person name="Aluvathingal J."/>
            <person name="Nadendla S."/>
            <person name="Lowell S."/>
            <person name="Myers T."/>
            <person name="Yan Y."/>
            <person name="Sichtig H."/>
        </authorList>
    </citation>
    <scope>NUCLEOTIDE SEQUENCE [LARGE SCALE GENOMIC DNA]</scope>
    <source>
        <strain evidence="7 9">FDAARGOS_938</strain>
        <strain evidence="8 10">FDAARGOS_991</strain>
    </source>
</reference>
<dbReference type="RefSeq" id="WP_070429401.1">
    <property type="nucleotide sequence ID" value="NZ_CP065628.1"/>
</dbReference>
<dbReference type="Gene3D" id="3.40.50.2300">
    <property type="match status" value="1"/>
</dbReference>
<dbReference type="CDD" id="cd06170">
    <property type="entry name" value="LuxR_C_like"/>
    <property type="match status" value="1"/>
</dbReference>
<dbReference type="Proteomes" id="UP000594774">
    <property type="component" value="Chromosome"/>
</dbReference>
<evidence type="ECO:0000313" key="10">
    <source>
        <dbReference type="Proteomes" id="UP000595198"/>
    </source>
</evidence>
<dbReference type="SMART" id="SM00448">
    <property type="entry name" value="REC"/>
    <property type="match status" value="1"/>
</dbReference>
<dbReference type="GO" id="GO:0003677">
    <property type="term" value="F:DNA binding"/>
    <property type="evidence" value="ECO:0007669"/>
    <property type="project" value="UniProtKB-KW"/>
</dbReference>
<evidence type="ECO:0000313" key="7">
    <source>
        <dbReference type="EMBL" id="QPR31208.1"/>
    </source>
</evidence>
<dbReference type="InterPro" id="IPR039420">
    <property type="entry name" value="WalR-like"/>
</dbReference>
<name>A0AAW9SZA1_CORAY</name>
<keyword evidence="1 3" id="KW-0597">Phosphoprotein</keyword>
<evidence type="ECO:0000256" key="2">
    <source>
        <dbReference type="ARBA" id="ARBA00023125"/>
    </source>
</evidence>
<dbReference type="Proteomes" id="UP001223646">
    <property type="component" value="Unassembled WGS sequence"/>
</dbReference>
<dbReference type="Pfam" id="PF00072">
    <property type="entry name" value="Response_reg"/>
    <property type="match status" value="1"/>
</dbReference>
<evidence type="ECO:0000256" key="3">
    <source>
        <dbReference type="PROSITE-ProRule" id="PRU00169"/>
    </source>
</evidence>
<evidence type="ECO:0000313" key="9">
    <source>
        <dbReference type="Proteomes" id="UP000594774"/>
    </source>
</evidence>
<evidence type="ECO:0000259" key="5">
    <source>
        <dbReference type="PROSITE" id="PS50110"/>
    </source>
</evidence>
<feature type="modified residue" description="4-aspartylphosphate" evidence="3">
    <location>
        <position position="56"/>
    </location>
</feature>
<dbReference type="PROSITE" id="PS50043">
    <property type="entry name" value="HTH_LUXR_2"/>
    <property type="match status" value="1"/>
</dbReference>
<dbReference type="AlphaFoldDB" id="A0AAW9SZA1"/>
<dbReference type="InterPro" id="IPR000792">
    <property type="entry name" value="Tscrpt_reg_LuxR_C"/>
</dbReference>
<dbReference type="SUPFAM" id="SSF52172">
    <property type="entry name" value="CheY-like"/>
    <property type="match status" value="1"/>
</dbReference>
<dbReference type="EMBL" id="CP065628">
    <property type="protein sequence ID" value="QPR31208.1"/>
    <property type="molecule type" value="Genomic_DNA"/>
</dbReference>
<dbReference type="SUPFAM" id="SSF46894">
    <property type="entry name" value="C-terminal effector domain of the bipartite response regulators"/>
    <property type="match status" value="1"/>
</dbReference>
<dbReference type="SMART" id="SM00421">
    <property type="entry name" value="HTH_LUXR"/>
    <property type="match status" value="1"/>
</dbReference>
<keyword evidence="2" id="KW-0238">DNA-binding</keyword>
<evidence type="ECO:0000313" key="8">
    <source>
        <dbReference type="EMBL" id="QQB83085.1"/>
    </source>
</evidence>